<comment type="catalytic activity">
    <reaction evidence="2">
        <text>thiamine phosphate + ATP = thiamine diphosphate + ADP</text>
        <dbReference type="Rhea" id="RHEA:15913"/>
        <dbReference type="ChEBI" id="CHEBI:30616"/>
        <dbReference type="ChEBI" id="CHEBI:37575"/>
        <dbReference type="ChEBI" id="CHEBI:58937"/>
        <dbReference type="ChEBI" id="CHEBI:456216"/>
        <dbReference type="EC" id="2.7.4.16"/>
    </reaction>
</comment>
<keyword evidence="2 5" id="KW-0808">Transferase</keyword>
<dbReference type="PANTHER" id="PTHR30270:SF0">
    <property type="entry name" value="THIAMINE-MONOPHOSPHATE KINASE"/>
    <property type="match status" value="1"/>
</dbReference>
<dbReference type="InterPro" id="IPR016188">
    <property type="entry name" value="PurM-like_N"/>
</dbReference>
<dbReference type="SUPFAM" id="SSF56042">
    <property type="entry name" value="PurM C-terminal domain-like"/>
    <property type="match status" value="1"/>
</dbReference>
<feature type="binding site" evidence="2">
    <location>
        <position position="51"/>
    </location>
    <ligand>
        <name>substrate</name>
    </ligand>
</feature>
<dbReference type="SUPFAM" id="SSF55326">
    <property type="entry name" value="PurM N-terminal domain-like"/>
    <property type="match status" value="1"/>
</dbReference>
<reference evidence="5 6" key="1">
    <citation type="submission" date="2024-07" db="EMBL/GenBank/DDBJ databases">
        <authorList>
            <person name="Ren Q."/>
        </authorList>
    </citation>
    <scope>NUCLEOTIDE SEQUENCE [LARGE SCALE GENOMIC DNA]</scope>
    <source>
        <strain evidence="5 6">REN37</strain>
    </source>
</reference>
<feature type="binding site" evidence="2">
    <location>
        <position position="303"/>
    </location>
    <ligand>
        <name>substrate</name>
    </ligand>
</feature>
<feature type="binding site" evidence="2">
    <location>
        <position position="27"/>
    </location>
    <ligand>
        <name>Mg(2+)</name>
        <dbReference type="ChEBI" id="CHEBI:18420"/>
        <label>3</label>
    </ligand>
</feature>
<keyword evidence="2 5" id="KW-0418">Kinase</keyword>
<dbReference type="RefSeq" id="WP_369454299.1">
    <property type="nucleotide sequence ID" value="NZ_JBGCUO010000001.1"/>
</dbReference>
<dbReference type="InterPro" id="IPR036676">
    <property type="entry name" value="PurM-like_C_sf"/>
</dbReference>
<gene>
    <name evidence="2 5" type="primary">thiL</name>
    <name evidence="5" type="ORF">AB5I84_02740</name>
</gene>
<feature type="binding site" evidence="2">
    <location>
        <begin position="118"/>
        <end position="119"/>
    </location>
    <ligand>
        <name>ATP</name>
        <dbReference type="ChEBI" id="CHEBI:30616"/>
    </ligand>
</feature>
<feature type="binding site" evidence="2">
    <location>
        <position position="72"/>
    </location>
    <ligand>
        <name>Mg(2+)</name>
        <dbReference type="ChEBI" id="CHEBI:18420"/>
        <label>2</label>
    </ligand>
</feature>
<comment type="caution">
    <text evidence="5">The sequence shown here is derived from an EMBL/GenBank/DDBJ whole genome shotgun (WGS) entry which is preliminary data.</text>
</comment>
<feature type="binding site" evidence="2">
    <location>
        <position position="203"/>
    </location>
    <ligand>
        <name>Mg(2+)</name>
        <dbReference type="ChEBI" id="CHEBI:18420"/>
        <label>3</label>
    </ligand>
</feature>
<dbReference type="InterPro" id="IPR010918">
    <property type="entry name" value="PurM-like_C_dom"/>
</dbReference>
<comment type="similarity">
    <text evidence="2">Belongs to the thiamine-monophosphate kinase family.</text>
</comment>
<evidence type="ECO:0000259" key="3">
    <source>
        <dbReference type="Pfam" id="PF00586"/>
    </source>
</evidence>
<organism evidence="5 6">
    <name type="scientific">Isoalcanivorax beigongshangi</name>
    <dbReference type="NCBI Taxonomy" id="3238810"/>
    <lineage>
        <taxon>Bacteria</taxon>
        <taxon>Pseudomonadati</taxon>
        <taxon>Pseudomonadota</taxon>
        <taxon>Gammaproteobacteria</taxon>
        <taxon>Oceanospirillales</taxon>
        <taxon>Alcanivoracaceae</taxon>
        <taxon>Isoalcanivorax</taxon>
    </lineage>
</organism>
<dbReference type="Pfam" id="PF00586">
    <property type="entry name" value="AIRS"/>
    <property type="match status" value="1"/>
</dbReference>
<feature type="binding site" evidence="2">
    <location>
        <position position="44"/>
    </location>
    <ligand>
        <name>Mg(2+)</name>
        <dbReference type="ChEBI" id="CHEBI:18420"/>
        <label>2</label>
    </ligand>
</feature>
<feature type="binding site" evidence="2">
    <location>
        <position position="143"/>
    </location>
    <ligand>
        <name>ATP</name>
        <dbReference type="ChEBI" id="CHEBI:30616"/>
    </ligand>
</feature>
<feature type="binding site" evidence="2">
    <location>
        <position position="256"/>
    </location>
    <ligand>
        <name>substrate</name>
    </ligand>
</feature>
<comment type="function">
    <text evidence="2">Catalyzes the ATP-dependent phosphorylation of thiamine-monophosphate (TMP) to form thiamine-pyrophosphate (TPP), the active form of vitamin B1.</text>
</comment>
<evidence type="ECO:0000313" key="6">
    <source>
        <dbReference type="Proteomes" id="UP001562065"/>
    </source>
</evidence>
<keyword evidence="2" id="KW-0460">Magnesium</keyword>
<evidence type="ECO:0000256" key="1">
    <source>
        <dbReference type="ARBA" id="ARBA00022977"/>
    </source>
</evidence>
<dbReference type="InterPro" id="IPR036921">
    <property type="entry name" value="PurM-like_N_sf"/>
</dbReference>
<keyword evidence="2" id="KW-0067">ATP-binding</keyword>
<dbReference type="PANTHER" id="PTHR30270">
    <property type="entry name" value="THIAMINE-MONOPHOSPHATE KINASE"/>
    <property type="match status" value="1"/>
</dbReference>
<dbReference type="Gene3D" id="3.30.1330.10">
    <property type="entry name" value="PurM-like, N-terminal domain"/>
    <property type="match status" value="1"/>
</dbReference>
<comment type="pathway">
    <text evidence="2">Cofactor biosynthesis; thiamine diphosphate biosynthesis; thiamine diphosphate from thiamine phosphate: step 1/1.</text>
</comment>
<keyword evidence="1 2" id="KW-0784">Thiamine biosynthesis</keyword>
<dbReference type="NCBIfam" id="TIGR01379">
    <property type="entry name" value="thiL"/>
    <property type="match status" value="1"/>
</dbReference>
<keyword evidence="2" id="KW-0479">Metal-binding</keyword>
<keyword evidence="6" id="KW-1185">Reference proteome</keyword>
<dbReference type="Pfam" id="PF02769">
    <property type="entry name" value="AIRS_C"/>
    <property type="match status" value="1"/>
</dbReference>
<sequence length="312" mass="32844">MDEFALIRHYFGTAAAAPGVVLGVGDDGAILEPTPGCQVVMSLDTLVAGRHFPDDFPAADIGWRSLAVNLSDLAAMGADPRWCLLSLSLPAVERDWLNGFMDGFSALAQQAGIALVGGDTVRGPLSITVQVSGEVPRGQALRRQGAQPGDRICMVGCPGEAAAGLLAWQQGWHEAPVVARFCRPQPQLELGRALRGRASACIDVSDGLLADLDHILTASGVGATLALTALPRSPVLKDWQQRCGEVPLSLQLSGGDDYLLLFTLPPAQPLPDGAQVLGVIDAEPGLRLRDASGRLLPVLPQGWNHFSESNDD</sequence>
<feature type="domain" description="PurM-like C-terminal" evidence="4">
    <location>
        <begin position="147"/>
        <end position="247"/>
    </location>
</feature>
<dbReference type="InterPro" id="IPR006283">
    <property type="entry name" value="ThiL-like"/>
</dbReference>
<comment type="caution">
    <text evidence="2">Lacks conserved residue(s) required for the propagation of feature annotation.</text>
</comment>
<dbReference type="Proteomes" id="UP001562065">
    <property type="component" value="Unassembled WGS sequence"/>
</dbReference>
<feature type="binding site" evidence="2">
    <location>
        <position position="42"/>
    </location>
    <ligand>
        <name>Mg(2+)</name>
        <dbReference type="ChEBI" id="CHEBI:18420"/>
        <label>4</label>
    </ligand>
</feature>
<accession>A0ABV4AG78</accession>
<feature type="binding site" evidence="2">
    <location>
        <position position="44"/>
    </location>
    <ligand>
        <name>Mg(2+)</name>
        <dbReference type="ChEBI" id="CHEBI:18420"/>
        <label>1</label>
    </ligand>
</feature>
<evidence type="ECO:0000313" key="5">
    <source>
        <dbReference type="EMBL" id="MEY1661061.1"/>
    </source>
</evidence>
<feature type="binding site" evidence="2">
    <location>
        <position position="27"/>
    </location>
    <ligand>
        <name>Mg(2+)</name>
        <dbReference type="ChEBI" id="CHEBI:18420"/>
        <label>4</label>
    </ligand>
</feature>
<dbReference type="EMBL" id="JBGCUO010000001">
    <property type="protein sequence ID" value="MEY1661061.1"/>
    <property type="molecule type" value="Genomic_DNA"/>
</dbReference>
<feature type="binding site" evidence="2">
    <location>
        <position position="72"/>
    </location>
    <ligand>
        <name>Mg(2+)</name>
        <dbReference type="ChEBI" id="CHEBI:18420"/>
        <label>4</label>
    </ligand>
</feature>
<feature type="binding site" evidence="2">
    <location>
        <position position="205"/>
    </location>
    <ligand>
        <name>ATP</name>
        <dbReference type="ChEBI" id="CHEBI:30616"/>
    </ligand>
</feature>
<name>A0ABV4AG78_9GAMM</name>
<protein>
    <recommendedName>
        <fullName evidence="2">Thiamine-monophosphate kinase</fullName>
        <shortName evidence="2">TMP kinase</shortName>
        <shortName evidence="2">Thiamine-phosphate kinase</shortName>
        <ecNumber evidence="2">2.7.4.16</ecNumber>
    </recommendedName>
</protein>
<proteinExistence type="inferred from homology"/>
<evidence type="ECO:0000259" key="4">
    <source>
        <dbReference type="Pfam" id="PF02769"/>
    </source>
</evidence>
<dbReference type="GO" id="GO:0009030">
    <property type="term" value="F:thiamine-phosphate kinase activity"/>
    <property type="evidence" value="ECO:0007669"/>
    <property type="project" value="UniProtKB-EC"/>
</dbReference>
<keyword evidence="2" id="KW-0547">Nucleotide-binding</keyword>
<feature type="binding site" evidence="2">
    <location>
        <position position="119"/>
    </location>
    <ligand>
        <name>Mg(2+)</name>
        <dbReference type="ChEBI" id="CHEBI:18420"/>
        <label>1</label>
    </ligand>
</feature>
<dbReference type="PIRSF" id="PIRSF005303">
    <property type="entry name" value="Thiam_monoph_kin"/>
    <property type="match status" value="1"/>
</dbReference>
<evidence type="ECO:0000256" key="2">
    <source>
        <dbReference type="HAMAP-Rule" id="MF_02128"/>
    </source>
</evidence>
<dbReference type="EC" id="2.7.4.16" evidence="2"/>
<comment type="miscellaneous">
    <text evidence="2">Reaction mechanism of ThiL seems to utilize a direct, inline transfer of the gamma-phosphate of ATP to TMP rather than a phosphorylated enzyme intermediate.</text>
</comment>
<feature type="binding site" evidence="2">
    <location>
        <position position="206"/>
    </location>
    <ligand>
        <name>Mg(2+)</name>
        <dbReference type="ChEBI" id="CHEBI:18420"/>
        <label>5</label>
    </ligand>
</feature>
<dbReference type="CDD" id="cd02194">
    <property type="entry name" value="ThiL"/>
    <property type="match status" value="1"/>
</dbReference>
<feature type="domain" description="PurM-like N-terminal" evidence="3">
    <location>
        <begin position="25"/>
        <end position="135"/>
    </location>
</feature>
<feature type="binding site" evidence="2">
    <location>
        <position position="72"/>
    </location>
    <ligand>
        <name>Mg(2+)</name>
        <dbReference type="ChEBI" id="CHEBI:18420"/>
        <label>3</label>
    </ligand>
</feature>
<dbReference type="Gene3D" id="3.90.650.10">
    <property type="entry name" value="PurM-like C-terminal domain"/>
    <property type="match status" value="1"/>
</dbReference>
<dbReference type="HAMAP" id="MF_02128">
    <property type="entry name" value="TMP_kinase"/>
    <property type="match status" value="1"/>
</dbReference>